<evidence type="ECO:0000313" key="2">
    <source>
        <dbReference type="Proteomes" id="UP000789901"/>
    </source>
</evidence>
<evidence type="ECO:0000313" key="1">
    <source>
        <dbReference type="EMBL" id="CAG8811648.1"/>
    </source>
</evidence>
<sequence length="380" mass="42737">MSAITTKFVTDHKLTNKTSLKELNQYALKILGLLTTGTLLVDKEKRRQARNRLQKGYEFSKEQAFVLISHERIGQSKSQVTSKEGGDVNICLVSDTTLGGETIKQTAQRIMKDKLSEKDVKAISRTLVETSSDAVVALSRLSRLRRELRPLNASEKIISATLNPEVTRLSNKVQKERSEQRENEGIDFPDHFLLESVKEKLDEYDVSNIPDKQALADVMIMLCIRPAEIKNLRISNGAVTGYAKNRGQQDIPRVFRSLEKNEKRAKQLLTWIQDNICSGQLKDPGKLGSTYLSTFLKKDEFIPESGEPLLPSSLRKLGAVFTSVAHGPKNASKANTYASEALRQSPDNHASPSKRYTIVNMRKRGEPYNQARPFCIFDEN</sequence>
<gene>
    <name evidence="1" type="ORF">GMARGA_LOCUS25382</name>
</gene>
<dbReference type="EMBL" id="CAJVQB010028046">
    <property type="protein sequence ID" value="CAG8811648.1"/>
    <property type="molecule type" value="Genomic_DNA"/>
</dbReference>
<comment type="caution">
    <text evidence="1">The sequence shown here is derived from an EMBL/GenBank/DDBJ whole genome shotgun (WGS) entry which is preliminary data.</text>
</comment>
<dbReference type="Proteomes" id="UP000789901">
    <property type="component" value="Unassembled WGS sequence"/>
</dbReference>
<reference evidence="1 2" key="1">
    <citation type="submission" date="2021-06" db="EMBL/GenBank/DDBJ databases">
        <authorList>
            <person name="Kallberg Y."/>
            <person name="Tangrot J."/>
            <person name="Rosling A."/>
        </authorList>
    </citation>
    <scope>NUCLEOTIDE SEQUENCE [LARGE SCALE GENOMIC DNA]</scope>
    <source>
        <strain evidence="1 2">120-4 pot B 10/14</strain>
    </source>
</reference>
<name>A0ABN7W213_GIGMA</name>
<proteinExistence type="predicted"/>
<organism evidence="1 2">
    <name type="scientific">Gigaspora margarita</name>
    <dbReference type="NCBI Taxonomy" id="4874"/>
    <lineage>
        <taxon>Eukaryota</taxon>
        <taxon>Fungi</taxon>
        <taxon>Fungi incertae sedis</taxon>
        <taxon>Mucoromycota</taxon>
        <taxon>Glomeromycotina</taxon>
        <taxon>Glomeromycetes</taxon>
        <taxon>Diversisporales</taxon>
        <taxon>Gigasporaceae</taxon>
        <taxon>Gigaspora</taxon>
    </lineage>
</organism>
<protein>
    <submittedName>
        <fullName evidence="1">379_t:CDS:1</fullName>
    </submittedName>
</protein>
<keyword evidence="2" id="KW-1185">Reference proteome</keyword>
<accession>A0ABN7W213</accession>